<comment type="caution">
    <text evidence="2">The sequence shown here is derived from an EMBL/GenBank/DDBJ whole genome shotgun (WGS) entry which is preliminary data.</text>
</comment>
<protein>
    <submittedName>
        <fullName evidence="2">Uncharacterized protein</fullName>
    </submittedName>
</protein>
<accession>A0ABV0B1B0</accession>
<evidence type="ECO:0000313" key="3">
    <source>
        <dbReference type="Proteomes" id="UP001447516"/>
    </source>
</evidence>
<keyword evidence="3" id="KW-1185">Reference proteome</keyword>
<organism evidence="2 3">
    <name type="scientific">Microbispora maris</name>
    <dbReference type="NCBI Taxonomy" id="3144104"/>
    <lineage>
        <taxon>Bacteria</taxon>
        <taxon>Bacillati</taxon>
        <taxon>Actinomycetota</taxon>
        <taxon>Actinomycetes</taxon>
        <taxon>Streptosporangiales</taxon>
        <taxon>Streptosporangiaceae</taxon>
        <taxon>Microbispora</taxon>
    </lineage>
</organism>
<dbReference type="Proteomes" id="UP001447516">
    <property type="component" value="Unassembled WGS sequence"/>
</dbReference>
<proteinExistence type="predicted"/>
<feature type="compositionally biased region" description="Low complexity" evidence="1">
    <location>
        <begin position="17"/>
        <end position="36"/>
    </location>
</feature>
<name>A0ABV0B1B0_9ACTN</name>
<sequence length="56" mass="5211">MGEGDALGDGLGVASGASAAATATGNPGTAAAPPGTMFTRADPLFGHTGAGGFFAW</sequence>
<feature type="region of interest" description="Disordered" evidence="1">
    <location>
        <begin position="17"/>
        <end position="43"/>
    </location>
</feature>
<dbReference type="EMBL" id="JBDJAW010000103">
    <property type="protein sequence ID" value="MEN3541312.1"/>
    <property type="molecule type" value="Genomic_DNA"/>
</dbReference>
<evidence type="ECO:0000256" key="1">
    <source>
        <dbReference type="SAM" id="MobiDB-lite"/>
    </source>
</evidence>
<evidence type="ECO:0000313" key="2">
    <source>
        <dbReference type="EMBL" id="MEN3541312.1"/>
    </source>
</evidence>
<reference evidence="2 3" key="1">
    <citation type="submission" date="2024-05" db="EMBL/GenBank/DDBJ databases">
        <title>Microbispora sp.ZYX-F-249.</title>
        <authorList>
            <person name="Xie H."/>
        </authorList>
    </citation>
    <scope>NUCLEOTIDE SEQUENCE [LARGE SCALE GENOMIC DNA]</scope>
    <source>
        <strain evidence="2 3">ZYX-F-249</strain>
    </source>
</reference>
<dbReference type="RefSeq" id="WP_346231137.1">
    <property type="nucleotide sequence ID" value="NZ_JBDJAW010000103.1"/>
</dbReference>
<gene>
    <name evidence="2" type="ORF">AAH991_39825</name>
</gene>